<protein>
    <submittedName>
        <fullName evidence="1">Uncharacterized protein</fullName>
    </submittedName>
</protein>
<organism evidence="1 2">
    <name type="scientific">Novosphingobium pokkalii</name>
    <dbReference type="NCBI Taxonomy" id="1770194"/>
    <lineage>
        <taxon>Bacteria</taxon>
        <taxon>Pseudomonadati</taxon>
        <taxon>Pseudomonadota</taxon>
        <taxon>Alphaproteobacteria</taxon>
        <taxon>Sphingomonadales</taxon>
        <taxon>Sphingomonadaceae</taxon>
        <taxon>Novosphingobium</taxon>
    </lineage>
</organism>
<sequence length="48" mass="5084">MVQGFTGGYTSFSHARDRDVGAGFDGVGIPTLAIEKKTEVPLTTNGRQ</sequence>
<evidence type="ECO:0000313" key="1">
    <source>
        <dbReference type="EMBL" id="MFC3673882.1"/>
    </source>
</evidence>
<name>A0ABV7VAA6_9SPHN</name>
<gene>
    <name evidence="1" type="ORF">ACFOOT_20880</name>
</gene>
<dbReference type="Proteomes" id="UP001595683">
    <property type="component" value="Unassembled WGS sequence"/>
</dbReference>
<proteinExistence type="predicted"/>
<keyword evidence="2" id="KW-1185">Reference proteome</keyword>
<accession>A0ABV7VAA6</accession>
<reference evidence="2" key="1">
    <citation type="journal article" date="2019" name="Int. J. Syst. Evol. Microbiol.">
        <title>The Global Catalogue of Microorganisms (GCM) 10K type strain sequencing project: providing services to taxonomists for standard genome sequencing and annotation.</title>
        <authorList>
            <consortium name="The Broad Institute Genomics Platform"/>
            <consortium name="The Broad Institute Genome Sequencing Center for Infectious Disease"/>
            <person name="Wu L."/>
            <person name="Ma J."/>
        </authorList>
    </citation>
    <scope>NUCLEOTIDE SEQUENCE [LARGE SCALE GENOMIC DNA]</scope>
    <source>
        <strain evidence="2">KCTC 42224</strain>
    </source>
</reference>
<evidence type="ECO:0000313" key="2">
    <source>
        <dbReference type="Proteomes" id="UP001595683"/>
    </source>
</evidence>
<dbReference type="EMBL" id="JBHRYE010000053">
    <property type="protein sequence ID" value="MFC3673882.1"/>
    <property type="molecule type" value="Genomic_DNA"/>
</dbReference>
<comment type="caution">
    <text evidence="1">The sequence shown here is derived from an EMBL/GenBank/DDBJ whole genome shotgun (WGS) entry which is preliminary data.</text>
</comment>